<dbReference type="Gene3D" id="3.40.1280.10">
    <property type="match status" value="1"/>
</dbReference>
<dbReference type="InterPro" id="IPR051259">
    <property type="entry name" value="rRNA_Methyltransferase"/>
</dbReference>
<dbReference type="CDD" id="cd18082">
    <property type="entry name" value="SpoU-like_family"/>
    <property type="match status" value="1"/>
</dbReference>
<organism evidence="4 5">
    <name type="scientific">[Clostridium] cellulosi</name>
    <dbReference type="NCBI Taxonomy" id="29343"/>
    <lineage>
        <taxon>Bacteria</taxon>
        <taxon>Bacillati</taxon>
        <taxon>Bacillota</taxon>
        <taxon>Clostridia</taxon>
        <taxon>Eubacteriales</taxon>
        <taxon>Oscillospiraceae</taxon>
        <taxon>Oscillospiraceae incertae sedis</taxon>
    </lineage>
</organism>
<dbReference type="GO" id="GO:0032259">
    <property type="term" value="P:methylation"/>
    <property type="evidence" value="ECO:0007669"/>
    <property type="project" value="UniProtKB-KW"/>
</dbReference>
<dbReference type="PATRIC" id="fig|29343.3.peg.1298"/>
<dbReference type="InterPro" id="IPR029028">
    <property type="entry name" value="Alpha/beta_knot_MTases"/>
</dbReference>
<dbReference type="EMBL" id="LM995447">
    <property type="protein sequence ID" value="CDZ24348.1"/>
    <property type="molecule type" value="Genomic_DNA"/>
</dbReference>
<keyword evidence="1 4" id="KW-0489">Methyltransferase</keyword>
<name>A0A078KPL5_9FIRM</name>
<proteinExistence type="predicted"/>
<dbReference type="GO" id="GO:0006396">
    <property type="term" value="P:RNA processing"/>
    <property type="evidence" value="ECO:0007669"/>
    <property type="project" value="InterPro"/>
</dbReference>
<dbReference type="SUPFAM" id="SSF75217">
    <property type="entry name" value="alpha/beta knot"/>
    <property type="match status" value="1"/>
</dbReference>
<dbReference type="GO" id="GO:0003723">
    <property type="term" value="F:RNA binding"/>
    <property type="evidence" value="ECO:0007669"/>
    <property type="project" value="InterPro"/>
</dbReference>
<dbReference type="PANTHER" id="PTHR43191">
    <property type="entry name" value="RRNA METHYLTRANSFERASE 3"/>
    <property type="match status" value="1"/>
</dbReference>
<dbReference type="KEGG" id="ccel:CCDG5_1234"/>
<dbReference type="STRING" id="29343.CCDG5_1234"/>
<reference evidence="5" key="1">
    <citation type="submission" date="2014-07" db="EMBL/GenBank/DDBJ databases">
        <authorList>
            <person name="Wibberg D."/>
        </authorList>
    </citation>
    <scope>NUCLEOTIDE SEQUENCE [LARGE SCALE GENOMIC DNA]</scope>
    <source>
        <strain evidence="5">DG5</strain>
    </source>
</reference>
<dbReference type="GO" id="GO:0008173">
    <property type="term" value="F:RNA methyltransferase activity"/>
    <property type="evidence" value="ECO:0007669"/>
    <property type="project" value="InterPro"/>
</dbReference>
<protein>
    <submittedName>
        <fullName evidence="4">tRNA/rRNA methyltransferase SpoU</fullName>
    </submittedName>
</protein>
<gene>
    <name evidence="4" type="ORF">CCDG5_1234</name>
</gene>
<evidence type="ECO:0000313" key="5">
    <source>
        <dbReference type="Proteomes" id="UP000032431"/>
    </source>
</evidence>
<dbReference type="Pfam" id="PF00588">
    <property type="entry name" value="SpoU_methylase"/>
    <property type="match status" value="1"/>
</dbReference>
<dbReference type="AlphaFoldDB" id="A0A078KPL5"/>
<feature type="domain" description="tRNA/rRNA methyltransferase SpoU type" evidence="3">
    <location>
        <begin position="97"/>
        <end position="235"/>
    </location>
</feature>
<dbReference type="OrthoDB" id="9785673at2"/>
<evidence type="ECO:0000256" key="2">
    <source>
        <dbReference type="ARBA" id="ARBA00022679"/>
    </source>
</evidence>
<evidence type="ECO:0000313" key="4">
    <source>
        <dbReference type="EMBL" id="CDZ24348.1"/>
    </source>
</evidence>
<keyword evidence="2 4" id="KW-0808">Transferase</keyword>
<accession>A0A078KPL5</accession>
<dbReference type="InterPro" id="IPR029026">
    <property type="entry name" value="tRNA_m1G_MTases_N"/>
</dbReference>
<evidence type="ECO:0000256" key="1">
    <source>
        <dbReference type="ARBA" id="ARBA00022603"/>
    </source>
</evidence>
<dbReference type="InterPro" id="IPR001537">
    <property type="entry name" value="SpoU_MeTrfase"/>
</dbReference>
<dbReference type="Proteomes" id="UP000032431">
    <property type="component" value="Chromosome I"/>
</dbReference>
<dbReference type="PANTHER" id="PTHR43191:SF2">
    <property type="entry name" value="RRNA METHYLTRANSFERASE 3, MITOCHONDRIAL"/>
    <property type="match status" value="1"/>
</dbReference>
<evidence type="ECO:0000259" key="3">
    <source>
        <dbReference type="Pfam" id="PF00588"/>
    </source>
</evidence>
<dbReference type="HOGENOM" id="CLU_021322_3_2_9"/>
<keyword evidence="5" id="KW-1185">Reference proteome</keyword>
<sequence>MQTVFKSYKKDFEHSYSFGAFPTIELIKSKPEKVIKVFASTSYREEGREELENLCRKNNVELEINDKVISRLSPKESCLVIGAFKKYECELQKNVPHVALQNPSNMGNLGTIMRTMLGFGVHDLAIIGGGADILDPKVIRASMGAIFRIRFSHFDTIEQYAEIFTSHELYPFMLDGELSLSDMPPRSDKPFTLIFGNEATGLDEHYKQIGKSVVIKHSGEIDSLNLSIAAGIALYEFTKKR</sequence>